<evidence type="ECO:0000313" key="1">
    <source>
        <dbReference type="EMBL" id="TCO27918.1"/>
    </source>
</evidence>
<protein>
    <recommendedName>
        <fullName evidence="3">NYN domain-containing protein</fullName>
    </recommendedName>
</protein>
<accession>A0ABY2BSG3</accession>
<evidence type="ECO:0000313" key="2">
    <source>
        <dbReference type="Proteomes" id="UP000295818"/>
    </source>
</evidence>
<comment type="caution">
    <text evidence="1">The sequence shown here is derived from an EMBL/GenBank/DDBJ whole genome shotgun (WGS) entry which is preliminary data.</text>
</comment>
<sequence length="45" mass="5295">MRINVYVDGFNLYYGSLKGQPYKWLNLETMCELLLPNFEVQLGSH</sequence>
<dbReference type="Proteomes" id="UP000295818">
    <property type="component" value="Unassembled WGS sequence"/>
</dbReference>
<name>A0ABY2BSG3_9ACTN</name>
<gene>
    <name evidence="1" type="ORF">EV644_103622</name>
</gene>
<organism evidence="1 2">
    <name type="scientific">Kribbella orskensis</name>
    <dbReference type="NCBI Taxonomy" id="2512216"/>
    <lineage>
        <taxon>Bacteria</taxon>
        <taxon>Bacillati</taxon>
        <taxon>Actinomycetota</taxon>
        <taxon>Actinomycetes</taxon>
        <taxon>Propionibacteriales</taxon>
        <taxon>Kribbellaceae</taxon>
        <taxon>Kribbella</taxon>
    </lineage>
</organism>
<reference evidence="1 2" key="1">
    <citation type="journal article" date="2015" name="Stand. Genomic Sci.">
        <title>Genomic Encyclopedia of Bacterial and Archaeal Type Strains, Phase III: the genomes of soil and plant-associated and newly described type strains.</title>
        <authorList>
            <person name="Whitman W.B."/>
            <person name="Woyke T."/>
            <person name="Klenk H.P."/>
            <person name="Zhou Y."/>
            <person name="Lilburn T.G."/>
            <person name="Beck B.J."/>
            <person name="De Vos P."/>
            <person name="Vandamme P."/>
            <person name="Eisen J.A."/>
            <person name="Garrity G."/>
            <person name="Hugenholtz P."/>
            <person name="Kyrpides N.C."/>
        </authorList>
    </citation>
    <scope>NUCLEOTIDE SEQUENCE [LARGE SCALE GENOMIC DNA]</scope>
    <source>
        <strain evidence="1 2">VKM Ac-2538</strain>
    </source>
</reference>
<dbReference type="RefSeq" id="WP_199239754.1">
    <property type="nucleotide sequence ID" value="NZ_SLWM01000003.1"/>
</dbReference>
<proteinExistence type="predicted"/>
<dbReference type="EMBL" id="SLWM01000003">
    <property type="protein sequence ID" value="TCO27918.1"/>
    <property type="molecule type" value="Genomic_DNA"/>
</dbReference>
<evidence type="ECO:0008006" key="3">
    <source>
        <dbReference type="Google" id="ProtNLM"/>
    </source>
</evidence>
<keyword evidence="2" id="KW-1185">Reference proteome</keyword>